<gene>
    <name evidence="1" type="ORF">LAV_00167</name>
</gene>
<dbReference type="Proteomes" id="UP000223906">
    <property type="component" value="Segment"/>
</dbReference>
<evidence type="ECO:0000313" key="2">
    <source>
        <dbReference type="Proteomes" id="UP000223906"/>
    </source>
</evidence>
<dbReference type="EMBL" id="KY629563">
    <property type="protein sequence ID" value="ARK07542.1"/>
    <property type="molecule type" value="Genomic_DNA"/>
</dbReference>
<sequence length="108" mass="12453">MILEETISIEEIEAIEGKSYYQLLFEQNRYFEMTRTGGGPRVAYYAGKRVTGRQRGIPIHNSPAKVARLDFWNDRRQVEDIFGANPSPYASIAFARTVEAFRRPHDGR</sequence>
<protein>
    <submittedName>
        <fullName evidence="1">Uncharacterized protein</fullName>
    </submittedName>
</protein>
<name>A0A1W6DXP6_9CAUD</name>
<accession>A0A1W6DXP6</accession>
<reference evidence="1 2" key="1">
    <citation type="submission" date="2017-02" db="EMBL/GenBank/DDBJ databases">
        <title>The first characterized phage against a member of the ecologically important #sphingomonads reveals high dissimilarity against all other known phages.</title>
        <authorList>
            <person name="Nielsen T.K."/>
            <person name="Carstens A.B."/>
            <person name="Kot W."/>
            <person name="Lametsch R."/>
            <person name="Neve H."/>
            <person name="Hansen L.H."/>
        </authorList>
    </citation>
    <scope>NUCLEOTIDE SEQUENCE [LARGE SCALE GENOMIC DNA]</scope>
</reference>
<evidence type="ECO:0000313" key="1">
    <source>
        <dbReference type="EMBL" id="ARK07542.1"/>
    </source>
</evidence>
<keyword evidence="2" id="KW-1185">Reference proteome</keyword>
<proteinExistence type="predicted"/>
<organism evidence="1 2">
    <name type="scientific">Sphingobium phage Lacusarx</name>
    <dbReference type="NCBI Taxonomy" id="1980139"/>
    <lineage>
        <taxon>Viruses</taxon>
        <taxon>Duplodnaviria</taxon>
        <taxon>Heunggongvirae</taxon>
        <taxon>Uroviricota</taxon>
        <taxon>Caudoviricetes</taxon>
        <taxon>Lacusarxvirus</taxon>
        <taxon>Lacusarxvirus lacusarx</taxon>
    </lineage>
</organism>